<sequence length="337" mass="38416">MESWHLAVLSSGATPPSTKATKTGERKKKKRNGGSNRSPPKNDQARARGNHKKTWKRNWGLSLLQCCSTCGQTQVGKRHEQFFKDGVNSRDCFDRHGRHFCEAFIMKRDIWSPANWTCSQPENAHLGFRVCRKSCGYCRRDLYADDQQPVPKSPLPLIELWMLFLIANCSGSAWLLPGAGQTQKMPCCKESIGVNACQELKVRRPYEFQTRCRTDADFAFLQCCKTCRTNVPALGRELFAHGPSSRHCFDRHNHRFCTQFVRKSGMWAGSNSHHSGCNGESSALAFRVCRRSCGFCRPDLYRQDSEEERRCVIIKSERPESTTTLEPAFRIIVEPDK</sequence>
<keyword evidence="4" id="KW-1185">Reference proteome</keyword>
<dbReference type="Proteomes" id="UP000659654">
    <property type="component" value="Unassembled WGS sequence"/>
</dbReference>
<reference evidence="5" key="1">
    <citation type="submission" date="2016-11" db="UniProtKB">
        <authorList>
            <consortium name="WormBaseParasite"/>
        </authorList>
    </citation>
    <scope>IDENTIFICATION</scope>
</reference>
<dbReference type="WBParaSite" id="BXY_1422900.1">
    <property type="protein sequence ID" value="BXY_1422900.1"/>
    <property type="gene ID" value="BXY_1422900"/>
</dbReference>
<dbReference type="AlphaFoldDB" id="A0A1I7SME5"/>
<organism evidence="3 5">
    <name type="scientific">Bursaphelenchus xylophilus</name>
    <name type="common">Pinewood nematode worm</name>
    <name type="synonym">Aphelenchoides xylophilus</name>
    <dbReference type="NCBI Taxonomy" id="6326"/>
    <lineage>
        <taxon>Eukaryota</taxon>
        <taxon>Metazoa</taxon>
        <taxon>Ecdysozoa</taxon>
        <taxon>Nematoda</taxon>
        <taxon>Chromadorea</taxon>
        <taxon>Rhabditida</taxon>
        <taxon>Tylenchina</taxon>
        <taxon>Tylenchomorpha</taxon>
        <taxon>Aphelenchoidea</taxon>
        <taxon>Aphelenchoididae</taxon>
        <taxon>Bursaphelenchus</taxon>
    </lineage>
</organism>
<evidence type="ECO:0000313" key="4">
    <source>
        <dbReference type="Proteomes" id="UP000659654"/>
    </source>
</evidence>
<dbReference type="Proteomes" id="UP000095284">
    <property type="component" value="Unplaced"/>
</dbReference>
<evidence type="ECO:0000313" key="5">
    <source>
        <dbReference type="WBParaSite" id="BXY_1422900.1"/>
    </source>
</evidence>
<dbReference type="EMBL" id="CAJFDI010000006">
    <property type="protein sequence ID" value="CAD5234399.1"/>
    <property type="molecule type" value="Genomic_DNA"/>
</dbReference>
<dbReference type="PANTHER" id="PTHR35017">
    <property type="entry name" value="PROTEIN CBG16223-RELATED"/>
    <property type="match status" value="1"/>
</dbReference>
<proteinExistence type="predicted"/>
<gene>
    <name evidence="2" type="ORF">BXYJ_LOCUS14490</name>
</gene>
<evidence type="ECO:0000313" key="3">
    <source>
        <dbReference type="Proteomes" id="UP000095284"/>
    </source>
</evidence>
<dbReference type="PANTHER" id="PTHR35017:SF7">
    <property type="entry name" value="SHKT DOMAIN-CONTAINING PROTEIN"/>
    <property type="match status" value="1"/>
</dbReference>
<evidence type="ECO:0000313" key="2">
    <source>
        <dbReference type="EMBL" id="CAD5234399.1"/>
    </source>
</evidence>
<dbReference type="EMBL" id="CAJFCV020000006">
    <property type="protein sequence ID" value="CAG9130152.1"/>
    <property type="molecule type" value="Genomic_DNA"/>
</dbReference>
<dbReference type="eggNOG" id="ENOG502ST66">
    <property type="taxonomic scope" value="Eukaryota"/>
</dbReference>
<dbReference type="OrthoDB" id="5853265at2759"/>
<protein>
    <submittedName>
        <fullName evidence="2">(pine wood nematode) hypothetical protein</fullName>
    </submittedName>
</protein>
<dbReference type="Proteomes" id="UP000582659">
    <property type="component" value="Unassembled WGS sequence"/>
</dbReference>
<evidence type="ECO:0000256" key="1">
    <source>
        <dbReference type="SAM" id="MobiDB-lite"/>
    </source>
</evidence>
<name>A0A1I7SME5_BURXY</name>
<accession>A0A1I7SME5</accession>
<feature type="region of interest" description="Disordered" evidence="1">
    <location>
        <begin position="1"/>
        <end position="52"/>
    </location>
</feature>
<reference evidence="2" key="2">
    <citation type="submission" date="2020-09" db="EMBL/GenBank/DDBJ databases">
        <authorList>
            <person name="Kikuchi T."/>
        </authorList>
    </citation>
    <scope>NUCLEOTIDE SEQUENCE</scope>
    <source>
        <strain evidence="2">Ka4C1</strain>
    </source>
</reference>